<dbReference type="AlphaFoldDB" id="A0A1H7QCQ4"/>
<keyword evidence="3" id="KW-1185">Reference proteome</keyword>
<keyword evidence="1" id="KW-0732">Signal</keyword>
<evidence type="ECO:0008006" key="4">
    <source>
        <dbReference type="Google" id="ProtNLM"/>
    </source>
</evidence>
<evidence type="ECO:0000313" key="2">
    <source>
        <dbReference type="EMBL" id="SEL45723.1"/>
    </source>
</evidence>
<accession>A0A1H7QCQ4</accession>
<reference evidence="3" key="1">
    <citation type="submission" date="2016-10" db="EMBL/GenBank/DDBJ databases">
        <authorList>
            <person name="Varghese N."/>
            <person name="Submissions S."/>
        </authorList>
    </citation>
    <scope>NUCLEOTIDE SEQUENCE [LARGE SCALE GENOMIC DNA]</scope>
    <source>
        <strain evidence="3">LMG 26416</strain>
    </source>
</reference>
<proteinExistence type="predicted"/>
<dbReference type="STRING" id="416943.SAMN05445871_4655"/>
<feature type="chain" id="PRO_5030029170" description="DUF5666 domain-containing protein" evidence="1">
    <location>
        <begin position="37"/>
        <end position="210"/>
    </location>
</feature>
<dbReference type="OrthoDB" id="9113660at2"/>
<dbReference type="RefSeq" id="WP_090549324.1">
    <property type="nucleotide sequence ID" value="NZ_FNSR01000002.1"/>
</dbReference>
<evidence type="ECO:0000256" key="1">
    <source>
        <dbReference type="SAM" id="SignalP"/>
    </source>
</evidence>
<dbReference type="EMBL" id="FOAJ01000008">
    <property type="protein sequence ID" value="SEL45723.1"/>
    <property type="molecule type" value="Genomic_DNA"/>
</dbReference>
<protein>
    <recommendedName>
        <fullName evidence="4">DUF5666 domain-containing protein</fullName>
    </recommendedName>
</protein>
<name>A0A1H7QCQ4_9BURK</name>
<organism evidence="2 3">
    <name type="scientific">Paraburkholderia caballeronis</name>
    <dbReference type="NCBI Taxonomy" id="416943"/>
    <lineage>
        <taxon>Bacteria</taxon>
        <taxon>Pseudomonadati</taxon>
        <taxon>Pseudomonadota</taxon>
        <taxon>Betaproteobacteria</taxon>
        <taxon>Burkholderiales</taxon>
        <taxon>Burkholderiaceae</taxon>
        <taxon>Paraburkholderia</taxon>
    </lineage>
</organism>
<gene>
    <name evidence="2" type="ORF">SAMN05192542_10840</name>
</gene>
<feature type="signal peptide" evidence="1">
    <location>
        <begin position="1"/>
        <end position="36"/>
    </location>
</feature>
<dbReference type="Proteomes" id="UP000199120">
    <property type="component" value="Unassembled WGS sequence"/>
</dbReference>
<sequence length="210" mass="22262">MRERHRSISLRLSLRLATAGCVAAAVSAAPFAPLHAATPADADAPSAVLGMSVTETNARIVSIDPATNSVTLTGERGTRRGNRVTVHVDPEVADVSKLAPGDHVNIVYRHALLLRAERSGSGVRSRVETTSTTPATGGVTTTSHNIEVVATIRNIDRARREITLRGPTETVTLDVPPNVSLEDLRVGDNVRASYVTQSAVKVTRDGQPVH</sequence>
<evidence type="ECO:0000313" key="3">
    <source>
        <dbReference type="Proteomes" id="UP000199120"/>
    </source>
</evidence>